<evidence type="ECO:0000259" key="12">
    <source>
        <dbReference type="Pfam" id="PF02581"/>
    </source>
</evidence>
<dbReference type="InterPro" id="IPR034291">
    <property type="entry name" value="TMP_synthase"/>
</dbReference>
<feature type="binding site" evidence="9">
    <location>
        <begin position="187"/>
        <end position="188"/>
    </location>
    <ligand>
        <name>2-[(2R,5Z)-2-carboxy-4-methylthiazol-5(2H)-ylidene]ethyl phosphate</name>
        <dbReference type="ChEBI" id="CHEBI:62899"/>
    </ligand>
</feature>
<feature type="binding site" evidence="9">
    <location>
        <position position="91"/>
    </location>
    <ligand>
        <name>Mg(2+)</name>
        <dbReference type="ChEBI" id="CHEBI:18420"/>
    </ligand>
</feature>
<keyword evidence="3 9" id="KW-0479">Metal-binding</keyword>
<dbReference type="CDD" id="cd00564">
    <property type="entry name" value="TMP_TenI"/>
    <property type="match status" value="1"/>
</dbReference>
<keyword evidence="2 9" id="KW-0808">Transferase</keyword>
<comment type="catalytic activity">
    <reaction evidence="6 9 10">
        <text>4-methyl-5-(2-phosphooxyethyl)-thiazole + 4-amino-2-methyl-5-(diphosphooxymethyl)pyrimidine + H(+) = thiamine phosphate + diphosphate</text>
        <dbReference type="Rhea" id="RHEA:22328"/>
        <dbReference type="ChEBI" id="CHEBI:15378"/>
        <dbReference type="ChEBI" id="CHEBI:33019"/>
        <dbReference type="ChEBI" id="CHEBI:37575"/>
        <dbReference type="ChEBI" id="CHEBI:57841"/>
        <dbReference type="ChEBI" id="CHEBI:58296"/>
        <dbReference type="EC" id="2.5.1.3"/>
    </reaction>
</comment>
<evidence type="ECO:0000313" key="13">
    <source>
        <dbReference type="EMBL" id="UXY14941.1"/>
    </source>
</evidence>
<comment type="catalytic activity">
    <reaction evidence="7 9 10">
        <text>2-(2-carboxy-4-methylthiazol-5-yl)ethyl phosphate + 4-amino-2-methyl-5-(diphosphooxymethyl)pyrimidine + 2 H(+) = thiamine phosphate + CO2 + diphosphate</text>
        <dbReference type="Rhea" id="RHEA:47848"/>
        <dbReference type="ChEBI" id="CHEBI:15378"/>
        <dbReference type="ChEBI" id="CHEBI:16526"/>
        <dbReference type="ChEBI" id="CHEBI:33019"/>
        <dbReference type="ChEBI" id="CHEBI:37575"/>
        <dbReference type="ChEBI" id="CHEBI:57841"/>
        <dbReference type="ChEBI" id="CHEBI:62890"/>
        <dbReference type="EC" id="2.5.1.3"/>
    </reaction>
</comment>
<dbReference type="InterPro" id="IPR036206">
    <property type="entry name" value="ThiamineP_synth_sf"/>
</dbReference>
<evidence type="ECO:0000256" key="9">
    <source>
        <dbReference type="HAMAP-Rule" id="MF_00097"/>
    </source>
</evidence>
<gene>
    <name evidence="9 13" type="primary">thiE</name>
    <name evidence="13" type="ORF">N8I74_16715</name>
</gene>
<dbReference type="GO" id="GO:0004789">
    <property type="term" value="F:thiamine-phosphate diphosphorylase activity"/>
    <property type="evidence" value="ECO:0007669"/>
    <property type="project" value="UniProtKB-EC"/>
</dbReference>
<dbReference type="EMBL" id="CP106753">
    <property type="protein sequence ID" value="UXY14941.1"/>
    <property type="molecule type" value="Genomic_DNA"/>
</dbReference>
<accession>A0ABY6DKQ5</accession>
<dbReference type="PANTHER" id="PTHR20857:SF15">
    <property type="entry name" value="THIAMINE-PHOSPHATE SYNTHASE"/>
    <property type="match status" value="1"/>
</dbReference>
<protein>
    <recommendedName>
        <fullName evidence="9">Thiamine-phosphate synthase</fullName>
        <shortName evidence="9">TP synthase</shortName>
        <shortName evidence="9">TPS</shortName>
        <ecNumber evidence="9">2.5.1.3</ecNumber>
    </recommendedName>
    <alternativeName>
        <fullName evidence="9">Thiamine-phosphate pyrophosphorylase</fullName>
        <shortName evidence="9">TMP pyrophosphorylase</shortName>
        <shortName evidence="9">TMP-PPase</shortName>
    </alternativeName>
</protein>
<evidence type="ECO:0000256" key="10">
    <source>
        <dbReference type="RuleBase" id="RU003826"/>
    </source>
</evidence>
<dbReference type="SUPFAM" id="SSF51391">
    <property type="entry name" value="Thiamin phosphate synthase"/>
    <property type="match status" value="1"/>
</dbReference>
<keyword evidence="14" id="KW-1185">Reference proteome</keyword>
<comment type="similarity">
    <text evidence="9 10">Belongs to the thiamine-phosphate synthase family.</text>
</comment>
<evidence type="ECO:0000256" key="6">
    <source>
        <dbReference type="ARBA" id="ARBA00047334"/>
    </source>
</evidence>
<evidence type="ECO:0000256" key="5">
    <source>
        <dbReference type="ARBA" id="ARBA00022977"/>
    </source>
</evidence>
<dbReference type="RefSeq" id="WP_263124282.1">
    <property type="nucleotide sequence ID" value="NZ_CP106753.1"/>
</dbReference>
<comment type="catalytic activity">
    <reaction evidence="8 9 10">
        <text>2-[(2R,5Z)-2-carboxy-4-methylthiazol-5(2H)-ylidene]ethyl phosphate + 4-amino-2-methyl-5-(diphosphooxymethyl)pyrimidine + 2 H(+) = thiamine phosphate + CO2 + diphosphate</text>
        <dbReference type="Rhea" id="RHEA:47844"/>
        <dbReference type="ChEBI" id="CHEBI:15378"/>
        <dbReference type="ChEBI" id="CHEBI:16526"/>
        <dbReference type="ChEBI" id="CHEBI:33019"/>
        <dbReference type="ChEBI" id="CHEBI:37575"/>
        <dbReference type="ChEBI" id="CHEBI:57841"/>
        <dbReference type="ChEBI" id="CHEBI:62899"/>
        <dbReference type="EC" id="2.5.1.3"/>
    </reaction>
</comment>
<dbReference type="PANTHER" id="PTHR20857">
    <property type="entry name" value="THIAMINE-PHOSPHATE PYROPHOSPHORYLASE"/>
    <property type="match status" value="1"/>
</dbReference>
<keyword evidence="4 9" id="KW-0460">Magnesium</keyword>
<sequence length="212" mass="21576">MKHCDLSLYLVLDPVLCGGAEGMVDTARIAAQHGVTVVQLRAPQWKKRQWLDTAQALKAALDPLGVPLIINDQIDVALAVDAAGVHLGQADLPPAVARRLLGPDKLIGLSTSNAVQLAQAPLDLIDYLGVGPVYPTGTKADASPVIGLPQFASLMAARTLPAVGIGGIQAGGAAAVIQAGADGVAVVSAICGQPDIAGAVRALRQEIEGARP</sequence>
<dbReference type="HAMAP" id="MF_00097">
    <property type="entry name" value="TMP_synthase"/>
    <property type="match status" value="1"/>
</dbReference>
<feature type="binding site" evidence="9">
    <location>
        <position position="167"/>
    </location>
    <ligand>
        <name>2-[(2R,5Z)-2-carboxy-4-methylthiazol-5(2H)-ylidene]ethyl phosphate</name>
        <dbReference type="ChEBI" id="CHEBI:62899"/>
    </ligand>
</feature>
<dbReference type="NCBIfam" id="TIGR00693">
    <property type="entry name" value="thiE"/>
    <property type="match status" value="1"/>
</dbReference>
<name>A0ABY6DKQ5_9NEIS</name>
<dbReference type="EC" id="2.5.1.3" evidence="9"/>
<comment type="function">
    <text evidence="9">Condenses 4-methyl-5-(beta-hydroxyethyl)thiazole monophosphate (THZ-P) and 2-methyl-4-amino-5-hydroxymethyl pyrimidine pyrophosphate (HMP-PP) to form thiamine monophosphate (TMP).</text>
</comment>
<keyword evidence="5 9" id="KW-0784">Thiamine biosynthesis</keyword>
<evidence type="ECO:0000256" key="7">
    <source>
        <dbReference type="ARBA" id="ARBA00047851"/>
    </source>
</evidence>
<organism evidence="13 14">
    <name type="scientific">Chitiniphilus purpureus</name>
    <dbReference type="NCBI Taxonomy" id="2981137"/>
    <lineage>
        <taxon>Bacteria</taxon>
        <taxon>Pseudomonadati</taxon>
        <taxon>Pseudomonadota</taxon>
        <taxon>Betaproteobacteria</taxon>
        <taxon>Neisseriales</taxon>
        <taxon>Chitinibacteraceae</taxon>
        <taxon>Chitiniphilus</taxon>
    </lineage>
</organism>
<evidence type="ECO:0000256" key="4">
    <source>
        <dbReference type="ARBA" id="ARBA00022842"/>
    </source>
</evidence>
<dbReference type="InterPro" id="IPR022998">
    <property type="entry name" value="ThiamineP_synth_TenI"/>
</dbReference>
<comment type="pathway">
    <text evidence="1 9 11">Cofactor biosynthesis; thiamine diphosphate biosynthesis; thiamine phosphate from 4-amino-2-methyl-5-diphosphomethylpyrimidine and 4-methyl-5-(2-phosphoethyl)-thiazole: step 1/1.</text>
</comment>
<evidence type="ECO:0000256" key="3">
    <source>
        <dbReference type="ARBA" id="ARBA00022723"/>
    </source>
</evidence>
<dbReference type="Proteomes" id="UP001061302">
    <property type="component" value="Chromosome"/>
</dbReference>
<dbReference type="InterPro" id="IPR013785">
    <property type="entry name" value="Aldolase_TIM"/>
</dbReference>
<comment type="caution">
    <text evidence="9">Lacks conserved residue(s) required for the propagation of feature annotation.</text>
</comment>
<feature type="domain" description="Thiamine phosphate synthase/TenI" evidence="12">
    <location>
        <begin position="8"/>
        <end position="190"/>
    </location>
</feature>
<dbReference type="Pfam" id="PF02581">
    <property type="entry name" value="TMP-TENI"/>
    <property type="match status" value="1"/>
</dbReference>
<dbReference type="Gene3D" id="3.20.20.70">
    <property type="entry name" value="Aldolase class I"/>
    <property type="match status" value="1"/>
</dbReference>
<feature type="binding site" evidence="9">
    <location>
        <position position="72"/>
    </location>
    <ligand>
        <name>Mg(2+)</name>
        <dbReference type="ChEBI" id="CHEBI:18420"/>
    </ligand>
</feature>
<evidence type="ECO:0000313" key="14">
    <source>
        <dbReference type="Proteomes" id="UP001061302"/>
    </source>
</evidence>
<reference evidence="13" key="1">
    <citation type="submission" date="2022-10" db="EMBL/GenBank/DDBJ databases">
        <title>Chitiniphilus purpureus sp. nov., a novel chitin-degrading bacterium isolated from crawfish pond sediment.</title>
        <authorList>
            <person name="Li K."/>
        </authorList>
    </citation>
    <scope>NUCLEOTIDE SEQUENCE</scope>
    <source>
        <strain evidence="13">CD1</strain>
    </source>
</reference>
<evidence type="ECO:0000256" key="2">
    <source>
        <dbReference type="ARBA" id="ARBA00022679"/>
    </source>
</evidence>
<comment type="cofactor">
    <cofactor evidence="9">
        <name>Mg(2+)</name>
        <dbReference type="ChEBI" id="CHEBI:18420"/>
    </cofactor>
    <text evidence="9">Binds 1 Mg(2+) ion per subunit.</text>
</comment>
<proteinExistence type="inferred from homology"/>
<feature type="binding site" evidence="9">
    <location>
        <position position="139"/>
    </location>
    <ligand>
        <name>4-amino-2-methyl-5-(diphosphooxymethyl)pyrimidine</name>
        <dbReference type="ChEBI" id="CHEBI:57841"/>
    </ligand>
</feature>
<evidence type="ECO:0000256" key="8">
    <source>
        <dbReference type="ARBA" id="ARBA00047883"/>
    </source>
</evidence>
<feature type="binding site" evidence="9">
    <location>
        <position position="71"/>
    </location>
    <ligand>
        <name>4-amino-2-methyl-5-(diphosphooxymethyl)pyrimidine</name>
        <dbReference type="ChEBI" id="CHEBI:57841"/>
    </ligand>
</feature>
<evidence type="ECO:0000256" key="1">
    <source>
        <dbReference type="ARBA" id="ARBA00005165"/>
    </source>
</evidence>
<feature type="binding site" evidence="9">
    <location>
        <begin position="136"/>
        <end position="138"/>
    </location>
    <ligand>
        <name>2-[(2R,5Z)-2-carboxy-4-methylthiazol-5(2H)-ylidene]ethyl phosphate</name>
        <dbReference type="ChEBI" id="CHEBI:62899"/>
    </ligand>
</feature>
<feature type="binding site" evidence="9">
    <location>
        <position position="110"/>
    </location>
    <ligand>
        <name>4-amino-2-methyl-5-(diphosphooxymethyl)pyrimidine</name>
        <dbReference type="ChEBI" id="CHEBI:57841"/>
    </ligand>
</feature>
<evidence type="ECO:0000256" key="11">
    <source>
        <dbReference type="RuleBase" id="RU004253"/>
    </source>
</evidence>